<dbReference type="GO" id="GO:0007076">
    <property type="term" value="P:mitotic chromosome condensation"/>
    <property type="evidence" value="ECO:0007669"/>
    <property type="project" value="InterPro"/>
</dbReference>
<keyword evidence="5" id="KW-0158">Chromosome</keyword>
<dbReference type="GO" id="GO:0003682">
    <property type="term" value="F:chromatin binding"/>
    <property type="evidence" value="ECO:0007669"/>
    <property type="project" value="TreeGrafter"/>
</dbReference>
<gene>
    <name evidence="11" type="ORF">ACAT0790_LOCUS40796</name>
</gene>
<dbReference type="GO" id="GO:0000796">
    <property type="term" value="C:condensin complex"/>
    <property type="evidence" value="ECO:0007669"/>
    <property type="project" value="InterPro"/>
</dbReference>
<evidence type="ECO:0000256" key="2">
    <source>
        <dbReference type="ARBA" id="ARBA00004496"/>
    </source>
</evidence>
<accession>A0A7S1WEU6</accession>
<dbReference type="AlphaFoldDB" id="A0A7S1WEU6"/>
<dbReference type="PANTHER" id="PTHR13108">
    <property type="entry name" value="CONDENSIN COMPLEX SUBUNIT 2"/>
    <property type="match status" value="1"/>
</dbReference>
<reference evidence="11" key="1">
    <citation type="submission" date="2021-01" db="EMBL/GenBank/DDBJ databases">
        <authorList>
            <person name="Corre E."/>
            <person name="Pelletier E."/>
            <person name="Niang G."/>
            <person name="Scheremetjew M."/>
            <person name="Finn R."/>
            <person name="Kale V."/>
            <person name="Holt S."/>
            <person name="Cochrane G."/>
            <person name="Meng A."/>
            <person name="Brown T."/>
            <person name="Cohen L."/>
        </authorList>
    </citation>
    <scope>NUCLEOTIDE SEQUENCE</scope>
    <source>
        <strain evidence="11">OF101</strain>
    </source>
</reference>
<evidence type="ECO:0000256" key="4">
    <source>
        <dbReference type="ARBA" id="ARBA00016065"/>
    </source>
</evidence>
<comment type="subcellular location">
    <subcellularLocation>
        <location evidence="1">Chromosome</location>
    </subcellularLocation>
    <subcellularLocation>
        <location evidence="2">Cytoplasm</location>
    </subcellularLocation>
</comment>
<evidence type="ECO:0000256" key="6">
    <source>
        <dbReference type="ARBA" id="ARBA00022490"/>
    </source>
</evidence>
<dbReference type="GO" id="GO:0051301">
    <property type="term" value="P:cell division"/>
    <property type="evidence" value="ECO:0007669"/>
    <property type="project" value="UniProtKB-KW"/>
</dbReference>
<proteinExistence type="inferred from homology"/>
<evidence type="ECO:0000256" key="5">
    <source>
        <dbReference type="ARBA" id="ARBA00022454"/>
    </source>
</evidence>
<keyword evidence="8" id="KW-0498">Mitosis</keyword>
<keyword evidence="7" id="KW-0132">Cell division</keyword>
<name>A0A7S1WEU6_ALECA</name>
<dbReference type="EMBL" id="HBGE01068034">
    <property type="protein sequence ID" value="CAD9164030.1"/>
    <property type="molecule type" value="Transcribed_RNA"/>
</dbReference>
<dbReference type="Pfam" id="PF05786">
    <property type="entry name" value="Cnd2"/>
    <property type="match status" value="1"/>
</dbReference>
<evidence type="ECO:0000256" key="7">
    <source>
        <dbReference type="ARBA" id="ARBA00022618"/>
    </source>
</evidence>
<organism evidence="11">
    <name type="scientific">Alexandrium catenella</name>
    <name type="common">Red tide dinoflagellate</name>
    <name type="synonym">Gonyaulax catenella</name>
    <dbReference type="NCBI Taxonomy" id="2925"/>
    <lineage>
        <taxon>Eukaryota</taxon>
        <taxon>Sar</taxon>
        <taxon>Alveolata</taxon>
        <taxon>Dinophyceae</taxon>
        <taxon>Gonyaulacales</taxon>
        <taxon>Pyrocystaceae</taxon>
        <taxon>Alexandrium</taxon>
    </lineage>
</organism>
<keyword evidence="6" id="KW-0963">Cytoplasm</keyword>
<evidence type="ECO:0000256" key="10">
    <source>
        <dbReference type="ARBA" id="ARBA00023306"/>
    </source>
</evidence>
<keyword evidence="9" id="KW-0226">DNA condensation</keyword>
<evidence type="ECO:0000256" key="8">
    <source>
        <dbReference type="ARBA" id="ARBA00022776"/>
    </source>
</evidence>
<comment type="similarity">
    <text evidence="3">Belongs to the CND2 (condensin subunit 2) family.</text>
</comment>
<evidence type="ECO:0000313" key="11">
    <source>
        <dbReference type="EMBL" id="CAD9164030.1"/>
    </source>
</evidence>
<dbReference type="InterPro" id="IPR022816">
    <property type="entry name" value="Condensin_barren_su2"/>
</dbReference>
<evidence type="ECO:0000256" key="9">
    <source>
        <dbReference type="ARBA" id="ARBA00023067"/>
    </source>
</evidence>
<sequence length="170" mass="18379">MPPHLDVDPQELFLRPDDKVVPGLDQGGDFPDLPDAGGDFGGAFGGAEDAPLMPGLDFDLADRPQTVGSVDIGYSRNSKFVDVKLVKQHLWDCISEDIEEARALPEPQKAASSFQGLVDRTVERLPKGETENLSVAVCFICALHLCNEKTLELEPHTSRPLGDFDVAGPP</sequence>
<evidence type="ECO:0000256" key="3">
    <source>
        <dbReference type="ARBA" id="ARBA00009471"/>
    </source>
</evidence>
<evidence type="ECO:0000256" key="1">
    <source>
        <dbReference type="ARBA" id="ARBA00004286"/>
    </source>
</evidence>
<protein>
    <recommendedName>
        <fullName evidence="4">Condensin complex subunit 2</fullName>
    </recommendedName>
</protein>
<dbReference type="GO" id="GO:0005737">
    <property type="term" value="C:cytoplasm"/>
    <property type="evidence" value="ECO:0007669"/>
    <property type="project" value="UniProtKB-SubCell"/>
</dbReference>
<keyword evidence="10" id="KW-0131">Cell cycle</keyword>
<dbReference type="PANTHER" id="PTHR13108:SF9">
    <property type="entry name" value="CONDENSIN COMPLEX SUBUNIT 2"/>
    <property type="match status" value="1"/>
</dbReference>